<reference evidence="2" key="1">
    <citation type="submission" date="2021-05" db="EMBL/GenBank/DDBJ databases">
        <title>A free-living protist that lacks canonical eukaryotic 1 DNA replication and segregation systems.</title>
        <authorList>
            <person name="Salas-Leiva D.E."/>
            <person name="Tromer E.C."/>
            <person name="Curtis B.A."/>
            <person name="Jerlstrom-Hultqvist J."/>
            <person name="Kolisko M."/>
            <person name="Yi Z."/>
            <person name="Salas-Leiva J.S."/>
            <person name="Gallot-Lavallee L."/>
            <person name="Kops G.J.P.L."/>
            <person name="Archibald J.M."/>
            <person name="Simpson A.G.B."/>
            <person name="Roger A.J."/>
        </authorList>
    </citation>
    <scope>NUCLEOTIDE SEQUENCE</scope>
    <source>
        <strain evidence="2">BICM</strain>
    </source>
</reference>
<keyword evidence="3" id="KW-1185">Reference proteome</keyword>
<protein>
    <submittedName>
        <fullName evidence="2">Uncharacterized protein</fullName>
    </submittedName>
</protein>
<evidence type="ECO:0000313" key="3">
    <source>
        <dbReference type="Proteomes" id="UP000717585"/>
    </source>
</evidence>
<feature type="region of interest" description="Disordered" evidence="1">
    <location>
        <begin position="28"/>
        <end position="83"/>
    </location>
</feature>
<evidence type="ECO:0000256" key="1">
    <source>
        <dbReference type="SAM" id="MobiDB-lite"/>
    </source>
</evidence>
<dbReference type="AlphaFoldDB" id="A0A8J6B546"/>
<accession>A0A8J6B546</accession>
<organism evidence="2 3">
    <name type="scientific">Carpediemonas membranifera</name>
    <dbReference type="NCBI Taxonomy" id="201153"/>
    <lineage>
        <taxon>Eukaryota</taxon>
        <taxon>Metamonada</taxon>
        <taxon>Carpediemonas-like organisms</taxon>
        <taxon>Carpediemonas</taxon>
    </lineage>
</organism>
<dbReference type="Proteomes" id="UP000717585">
    <property type="component" value="Unassembled WGS sequence"/>
</dbReference>
<feature type="region of interest" description="Disordered" evidence="1">
    <location>
        <begin position="438"/>
        <end position="554"/>
    </location>
</feature>
<gene>
    <name evidence="2" type="ORF">J8273_8277</name>
</gene>
<feature type="region of interest" description="Disordered" evidence="1">
    <location>
        <begin position="305"/>
        <end position="338"/>
    </location>
</feature>
<sequence length="748" mass="81438">MAGLEALEPMFEELDPQEVITGEKLHLMPPAPKAKEMTSSLVPEPVEEIEERGKSPGSEHGIGIDKIRISKRPKSTEPGQGLTQVYKTDDSYSFQPLPRPQATGKALPQEFQAVRASIVHECTQIFKSASAIRNKSFRANAVDELDVSRLMNLNQERIIGVRRMLDGLVSMSADPDPLLEEDMSAVADHLGHRLARVMWYHDNASKEAANRIERRRAKTVRSSSAGPSRPRTAPLGSARVPFPAGMLKQLGSAASTPRGTPVGAMQVPYTADDLESTFEMTHKPLYTPPQRPGSYKTESLILRRLSTTPTSGRRSRALARDDSAASIGEKRSSTPGGDSTLIGELMESNRIPPEVQQQAAMTVDRVRAASSLSGHLAVPSGAIVGPAGEGAGFIGSRPSEFEIEFASGMVPPKQTPWEQRVKGENAADMNILHSPGTAIARAGGRNRTPPRRPARPVPPRRYVISADQRPTTDTKMSSSIRRPRPPPTAPDGRPAWNRPMSRGGPLVQPSTTARPTAPRRARSAPGMSRARAQLESSQRLSRPRTPGTTTKKEVKTIADDELAYERRRRRSKRTESAGRPALEIQYDSESAALAPGCGRTTAAEDFRPIGLRIIEAVADRMDNPPEEPRTLDPSEFDARLEELALPAPEPRRVGGGFELPDPVSRAVTTITHGRWSRMKETETEPTPARPGAVQDVRVIRANGRRLLAGKPIADFCRTRHREPGPGRGSGVDEWAELSVARASGTIVV</sequence>
<feature type="compositionally biased region" description="Polar residues" evidence="1">
    <location>
        <begin position="468"/>
        <end position="480"/>
    </location>
</feature>
<comment type="caution">
    <text evidence="2">The sequence shown here is derived from an EMBL/GenBank/DDBJ whole genome shotgun (WGS) entry which is preliminary data.</text>
</comment>
<name>A0A8J6B546_9EUKA</name>
<feature type="region of interest" description="Disordered" evidence="1">
    <location>
        <begin position="210"/>
        <end position="238"/>
    </location>
</feature>
<evidence type="ECO:0000313" key="2">
    <source>
        <dbReference type="EMBL" id="KAG9390237.1"/>
    </source>
</evidence>
<proteinExistence type="predicted"/>
<feature type="compositionally biased region" description="Basic and acidic residues" evidence="1">
    <location>
        <begin position="318"/>
        <end position="332"/>
    </location>
</feature>
<dbReference type="EMBL" id="JAHDYR010000066">
    <property type="protein sequence ID" value="KAG9390237.1"/>
    <property type="molecule type" value="Genomic_DNA"/>
</dbReference>